<dbReference type="GO" id="GO:0009252">
    <property type="term" value="P:peptidoglycan biosynthetic process"/>
    <property type="evidence" value="ECO:0007669"/>
    <property type="project" value="TreeGrafter"/>
</dbReference>
<feature type="active site" description="Proton acceptor; specific for L-alanine" evidence="5">
    <location>
        <position position="268"/>
    </location>
</feature>
<dbReference type="HAMAP" id="MF_01201">
    <property type="entry name" value="Ala_racemase"/>
    <property type="match status" value="1"/>
</dbReference>
<accession>A0A075LGU1</accession>
<dbReference type="SMART" id="SM01005">
    <property type="entry name" value="Ala_racemase_C"/>
    <property type="match status" value="1"/>
</dbReference>
<comment type="function">
    <text evidence="5">Catalyzes the interconversion of L-alanine and D-alanine. May also act on other amino acids.</text>
</comment>
<evidence type="ECO:0000256" key="5">
    <source>
        <dbReference type="HAMAP-Rule" id="MF_01201"/>
    </source>
</evidence>
<feature type="binding site" evidence="5 7">
    <location>
        <position position="315"/>
    </location>
    <ligand>
        <name>substrate</name>
    </ligand>
</feature>
<sequence length="390" mass="43469">MRVDNFYRDSWVEINLDHVEYNIKQLAAHIGEDKGIYAVVKANAYGHGYTQVAQAALDAGASALAVAFLDEALHLRKAGIQAAILVLGATRAEDAAIAADHDISLTFYRKDWLEAVRAEQFRKPLQLHMKLDTGMGRLGFRTEDDIRSAMPLLDTPSLILEGVYTHFATADEADLSYFEGQRSKFDELFKVLREEWPDSVIVHTDNSAASMRFAADESDFVRFGIGMYGLYPSSTVKEEHPIALRQAFSLHSKLVHVKQLEAHEAVSYGATYETDKPEWIGTLPIGYADGWIRKMQGFEVLVDGKRMPIVGRVCMDQCMVKLDKDYPVGTEVVLIGSQLDAFISVDEAADWVDTINYEIPCLIGARMPRVYKRSGQIVETANALNPGESL</sequence>
<organism evidence="9 10">
    <name type="scientific">Terribacillus saccharophilus</name>
    <dbReference type="NCBI Taxonomy" id="361277"/>
    <lineage>
        <taxon>Bacteria</taxon>
        <taxon>Bacillati</taxon>
        <taxon>Bacillota</taxon>
        <taxon>Bacilli</taxon>
        <taxon>Bacillales</taxon>
        <taxon>Bacillaceae</taxon>
        <taxon>Terribacillus</taxon>
    </lineage>
</organism>
<protein>
    <recommendedName>
        <fullName evidence="5">Alanine racemase</fullName>
        <ecNumber evidence="5">5.1.1.1</ecNumber>
    </recommendedName>
</protein>
<dbReference type="KEGG" id="tap:GZ22_01835"/>
<dbReference type="GO" id="GO:0030170">
    <property type="term" value="F:pyridoxal phosphate binding"/>
    <property type="evidence" value="ECO:0007669"/>
    <property type="project" value="UniProtKB-UniRule"/>
</dbReference>
<dbReference type="PANTHER" id="PTHR30511:SF0">
    <property type="entry name" value="ALANINE RACEMASE, CATABOLIC-RELATED"/>
    <property type="match status" value="1"/>
</dbReference>
<evidence type="ECO:0000259" key="8">
    <source>
        <dbReference type="SMART" id="SM01005"/>
    </source>
</evidence>
<evidence type="ECO:0000256" key="6">
    <source>
        <dbReference type="PIRSR" id="PIRSR600821-50"/>
    </source>
</evidence>
<comment type="catalytic activity">
    <reaction evidence="1 5">
        <text>L-alanine = D-alanine</text>
        <dbReference type="Rhea" id="RHEA:20249"/>
        <dbReference type="ChEBI" id="CHEBI:57416"/>
        <dbReference type="ChEBI" id="CHEBI:57972"/>
        <dbReference type="EC" id="5.1.1.1"/>
    </reaction>
</comment>
<dbReference type="UniPathway" id="UPA00042">
    <property type="reaction ID" value="UER00497"/>
</dbReference>
<evidence type="ECO:0000256" key="7">
    <source>
        <dbReference type="PIRSR" id="PIRSR600821-52"/>
    </source>
</evidence>
<feature type="binding site" evidence="5 7">
    <location>
        <position position="137"/>
    </location>
    <ligand>
        <name>substrate</name>
    </ligand>
</feature>
<keyword evidence="3 5" id="KW-0663">Pyridoxal phosphate</keyword>
<dbReference type="InterPro" id="IPR020622">
    <property type="entry name" value="Ala_racemase_pyridoxalP-BS"/>
</dbReference>
<reference evidence="9 10" key="1">
    <citation type="submission" date="2014-07" db="EMBL/GenBank/DDBJ databases">
        <title>Complete genome sequence of a moderately halophilic bacterium Terribacillus aidingensis MP602, isolated from Cryptomeria fortunei in Tianmu mountain in China.</title>
        <authorList>
            <person name="Wang Y."/>
            <person name="Lu P."/>
            <person name="Zhang L."/>
        </authorList>
    </citation>
    <scope>NUCLEOTIDE SEQUENCE [LARGE SCALE GENOMIC DNA]</scope>
    <source>
        <strain evidence="9 10">MP602</strain>
    </source>
</reference>
<keyword evidence="4 5" id="KW-0413">Isomerase</keyword>
<dbReference type="HOGENOM" id="CLU_028393_2_1_9"/>
<dbReference type="FunFam" id="3.20.20.10:FF:000002">
    <property type="entry name" value="Alanine racemase"/>
    <property type="match status" value="1"/>
</dbReference>
<dbReference type="InterPro" id="IPR029066">
    <property type="entry name" value="PLP-binding_barrel"/>
</dbReference>
<dbReference type="Proteomes" id="UP000027980">
    <property type="component" value="Chromosome"/>
</dbReference>
<dbReference type="Pfam" id="PF01168">
    <property type="entry name" value="Ala_racemase_N"/>
    <property type="match status" value="1"/>
</dbReference>
<comment type="similarity">
    <text evidence="5">Belongs to the alanine racemase family.</text>
</comment>
<feature type="active site" description="Proton acceptor; specific for D-alanine" evidence="5">
    <location>
        <position position="41"/>
    </location>
</feature>
<dbReference type="Gene3D" id="2.40.37.10">
    <property type="entry name" value="Lyase, Ornithine Decarboxylase, Chain A, domain 1"/>
    <property type="match status" value="1"/>
</dbReference>
<dbReference type="AlphaFoldDB" id="A0A075LGU1"/>
<dbReference type="GeneID" id="34222316"/>
<dbReference type="RefSeq" id="WP_038558134.1">
    <property type="nucleotide sequence ID" value="NZ_CP008876.1"/>
</dbReference>
<dbReference type="GO" id="GO:0008784">
    <property type="term" value="F:alanine racemase activity"/>
    <property type="evidence" value="ECO:0007669"/>
    <property type="project" value="UniProtKB-UniRule"/>
</dbReference>
<dbReference type="InterPro" id="IPR000821">
    <property type="entry name" value="Ala_racemase"/>
</dbReference>
<comment type="cofactor">
    <cofactor evidence="2 5 6">
        <name>pyridoxal 5'-phosphate</name>
        <dbReference type="ChEBI" id="CHEBI:597326"/>
    </cofactor>
</comment>
<dbReference type="GO" id="GO:0005829">
    <property type="term" value="C:cytosol"/>
    <property type="evidence" value="ECO:0007669"/>
    <property type="project" value="TreeGrafter"/>
</dbReference>
<evidence type="ECO:0000256" key="4">
    <source>
        <dbReference type="ARBA" id="ARBA00023235"/>
    </source>
</evidence>
<evidence type="ECO:0000256" key="3">
    <source>
        <dbReference type="ARBA" id="ARBA00022898"/>
    </source>
</evidence>
<dbReference type="PANTHER" id="PTHR30511">
    <property type="entry name" value="ALANINE RACEMASE"/>
    <property type="match status" value="1"/>
</dbReference>
<feature type="domain" description="Alanine racemase C-terminal" evidence="8">
    <location>
        <begin position="247"/>
        <end position="372"/>
    </location>
</feature>
<dbReference type="SUPFAM" id="SSF50621">
    <property type="entry name" value="Alanine racemase C-terminal domain-like"/>
    <property type="match status" value="1"/>
</dbReference>
<dbReference type="SUPFAM" id="SSF51419">
    <property type="entry name" value="PLP-binding barrel"/>
    <property type="match status" value="1"/>
</dbReference>
<dbReference type="PRINTS" id="PR00992">
    <property type="entry name" value="ALARACEMASE"/>
</dbReference>
<dbReference type="InterPro" id="IPR009006">
    <property type="entry name" value="Ala_racemase/Decarboxylase_C"/>
</dbReference>
<dbReference type="FunFam" id="2.40.37.10:FF:000006">
    <property type="entry name" value="Alanine racemase"/>
    <property type="match status" value="1"/>
</dbReference>
<evidence type="ECO:0000313" key="10">
    <source>
        <dbReference type="Proteomes" id="UP000027980"/>
    </source>
</evidence>
<dbReference type="EC" id="5.1.1.1" evidence="5"/>
<dbReference type="PROSITE" id="PS00395">
    <property type="entry name" value="ALANINE_RACEMASE"/>
    <property type="match status" value="1"/>
</dbReference>
<dbReference type="OrthoDB" id="9813814at2"/>
<dbReference type="Gene3D" id="3.20.20.10">
    <property type="entry name" value="Alanine racemase"/>
    <property type="match status" value="1"/>
</dbReference>
<dbReference type="GO" id="GO:0030632">
    <property type="term" value="P:D-alanine biosynthetic process"/>
    <property type="evidence" value="ECO:0007669"/>
    <property type="project" value="UniProtKB-UniRule"/>
</dbReference>
<evidence type="ECO:0000256" key="1">
    <source>
        <dbReference type="ARBA" id="ARBA00000316"/>
    </source>
</evidence>
<evidence type="ECO:0000256" key="2">
    <source>
        <dbReference type="ARBA" id="ARBA00001933"/>
    </source>
</evidence>
<name>A0A075LGU1_9BACI</name>
<dbReference type="InterPro" id="IPR011079">
    <property type="entry name" value="Ala_racemase_C"/>
</dbReference>
<dbReference type="Pfam" id="PF00842">
    <property type="entry name" value="Ala_racemase_C"/>
    <property type="match status" value="1"/>
</dbReference>
<dbReference type="InterPro" id="IPR001608">
    <property type="entry name" value="Ala_racemase_N"/>
</dbReference>
<evidence type="ECO:0000313" key="9">
    <source>
        <dbReference type="EMBL" id="AIF65521.1"/>
    </source>
</evidence>
<comment type="pathway">
    <text evidence="5">Amino-acid biosynthesis; D-alanine biosynthesis; D-alanine from L-alanine: step 1/1.</text>
</comment>
<dbReference type="CDD" id="cd00430">
    <property type="entry name" value="PLPDE_III_AR"/>
    <property type="match status" value="1"/>
</dbReference>
<dbReference type="NCBIfam" id="TIGR00492">
    <property type="entry name" value="alr"/>
    <property type="match status" value="1"/>
</dbReference>
<feature type="modified residue" description="N6-(pyridoxal phosphate)lysine" evidence="5 6">
    <location>
        <position position="41"/>
    </location>
</feature>
<proteinExistence type="inferred from homology"/>
<gene>
    <name evidence="9" type="ORF">GZ22_01835</name>
</gene>
<dbReference type="EMBL" id="CP008876">
    <property type="protein sequence ID" value="AIF65521.1"/>
    <property type="molecule type" value="Genomic_DNA"/>
</dbReference>